<dbReference type="GO" id="GO:0032266">
    <property type="term" value="F:phosphatidylinositol-3-phosphate binding"/>
    <property type="evidence" value="ECO:0007669"/>
    <property type="project" value="UniProtKB-UniRule"/>
</dbReference>
<keyword evidence="1" id="KW-0653">Protein transport</keyword>
<sequence>MSNYWERVQCTQYGVQLLPDEEEIIRSTDISLTIPGMRFGEIGLLVLTNQRFIFLMYMRAYALSLKIKDVVLSAENSCFPNTTDFGFIKIKCANGKEFTIQGTTSSIMMIAGKIMELLSRLNPVKSGKKKIITVSPQTSATAQNIGGMQAIIKKSNEISQERSEALKKYTKDFDSLRNAASKLKEIASQLSQVVDKDSEKDLADIYLVIGASNPVLDHKSSKSKKSDSFELQLADQFAETISKFLKKQGESFITPAEAFVVFNKARSIQVGGGDLISPSDMVEALNVIKSESKYPVHVESFKNENGKTSMIILEKGKSFNNIAEKLNSLADNEYVTSFKLSKQFGIKEEIVRWYLAKAVSGRIVAVDSSYAGDRYYRNRFDSFKPIPL</sequence>
<dbReference type="InterPro" id="IPR040608">
    <property type="entry name" value="Snf8/Vps36"/>
</dbReference>
<reference evidence="2" key="1">
    <citation type="submission" date="2016-10" db="EMBL/GenBank/DDBJ databases">
        <authorList>
            <person name="Benchimol M."/>
            <person name="Almeida L.G."/>
            <person name="Vasconcelos A.T."/>
            <person name="Perreira-Neves A."/>
            <person name="Rosa I.A."/>
            <person name="Tasca T."/>
            <person name="Bogo M.R."/>
            <person name="de Souza W."/>
        </authorList>
    </citation>
    <scope>NUCLEOTIDE SEQUENCE [LARGE SCALE GENOMIC DNA]</scope>
    <source>
        <strain evidence="2">K</strain>
    </source>
</reference>
<keyword evidence="3" id="KW-1185">Reference proteome</keyword>
<evidence type="ECO:0000313" key="2">
    <source>
        <dbReference type="EMBL" id="OHT10249.1"/>
    </source>
</evidence>
<dbReference type="Gene3D" id="1.10.10.10">
    <property type="entry name" value="Winged helix-like DNA-binding domain superfamily/Winged helix DNA-binding domain"/>
    <property type="match status" value="1"/>
</dbReference>
<dbReference type="GO" id="GO:0031902">
    <property type="term" value="C:late endosome membrane"/>
    <property type="evidence" value="ECO:0007669"/>
    <property type="project" value="UniProtKB-UniRule"/>
</dbReference>
<evidence type="ECO:0000256" key="1">
    <source>
        <dbReference type="RuleBase" id="RU367095"/>
    </source>
</evidence>
<organism evidence="2 3">
    <name type="scientific">Tritrichomonas foetus</name>
    <dbReference type="NCBI Taxonomy" id="1144522"/>
    <lineage>
        <taxon>Eukaryota</taxon>
        <taxon>Metamonada</taxon>
        <taxon>Parabasalia</taxon>
        <taxon>Tritrichomonadida</taxon>
        <taxon>Tritrichomonadidae</taxon>
        <taxon>Tritrichomonas</taxon>
    </lineage>
</organism>
<comment type="subunit">
    <text evidence="1">Component of the endosomal sorting complex required for transport II (ESCRT-II).</text>
</comment>
<dbReference type="InterPro" id="IPR036388">
    <property type="entry name" value="WH-like_DNA-bd_sf"/>
</dbReference>
<keyword evidence="1" id="KW-0963">Cytoplasm</keyword>
<gene>
    <name evidence="2" type="ORF">TRFO_04254</name>
</gene>
<comment type="function">
    <text evidence="1">Component of the ESCRT-II complex (endosomal sorting complex required for transport II), which is required for multivesicular body (MVB) formation and sorting of endosomal cargo proteins into MVBs.</text>
</comment>
<dbReference type="VEuPathDB" id="TrichDB:TRFO_04254"/>
<dbReference type="RefSeq" id="XP_068363385.1">
    <property type="nucleotide sequence ID" value="XM_068491784.1"/>
</dbReference>
<dbReference type="AlphaFoldDB" id="A0A1J4KFQ8"/>
<accession>A0A1J4KFQ8</accession>
<keyword evidence="1" id="KW-0813">Transport</keyword>
<dbReference type="GO" id="GO:0000814">
    <property type="term" value="C:ESCRT II complex"/>
    <property type="evidence" value="ECO:0007669"/>
    <property type="project" value="UniProtKB-UniRule"/>
</dbReference>
<comment type="subcellular location">
    <subcellularLocation>
        <location evidence="1">Cytoplasm</location>
    </subcellularLocation>
    <subcellularLocation>
        <location evidence="1">Endosome</location>
    </subcellularLocation>
</comment>
<dbReference type="OrthoDB" id="271448at2759"/>
<dbReference type="PANTHER" id="PTHR13128">
    <property type="entry name" value="VACUOLAR PROTEIN-SORTING-ASSOCIATED PROTEIN 36"/>
    <property type="match status" value="1"/>
</dbReference>
<dbReference type="SUPFAM" id="SSF46785">
    <property type="entry name" value="Winged helix' DNA-binding domain"/>
    <property type="match status" value="1"/>
</dbReference>
<evidence type="ECO:0000313" key="3">
    <source>
        <dbReference type="Proteomes" id="UP000179807"/>
    </source>
</evidence>
<name>A0A1J4KFQ8_9EUKA</name>
<dbReference type="Proteomes" id="UP000179807">
    <property type="component" value="Unassembled WGS sequence"/>
</dbReference>
<protein>
    <recommendedName>
        <fullName evidence="1">Vacuolar protein-sorting-associated protein 36</fullName>
    </recommendedName>
    <alternativeName>
        <fullName evidence="1">ESCRT-II complex subunit VPS36</fullName>
    </alternativeName>
</protein>
<dbReference type="GeneID" id="94826488"/>
<comment type="similarity">
    <text evidence="1">Belongs to the VPS36 family.</text>
</comment>
<dbReference type="GO" id="GO:0043130">
    <property type="term" value="F:ubiquitin binding"/>
    <property type="evidence" value="ECO:0007669"/>
    <property type="project" value="UniProtKB-UniRule"/>
</dbReference>
<dbReference type="Pfam" id="PF04157">
    <property type="entry name" value="EAP30"/>
    <property type="match status" value="1"/>
</dbReference>
<proteinExistence type="inferred from homology"/>
<dbReference type="PANTHER" id="PTHR13128:SF12">
    <property type="entry name" value="VACUOLAR PROTEIN-SORTING-ASSOCIATED PROTEIN 36"/>
    <property type="match status" value="1"/>
</dbReference>
<dbReference type="InterPro" id="IPR037855">
    <property type="entry name" value="Vps36"/>
</dbReference>
<keyword evidence="1" id="KW-0967">Endosome</keyword>
<dbReference type="InterPro" id="IPR036390">
    <property type="entry name" value="WH_DNA-bd_sf"/>
</dbReference>
<dbReference type="EMBL" id="MLAK01000616">
    <property type="protein sequence ID" value="OHT10249.1"/>
    <property type="molecule type" value="Genomic_DNA"/>
</dbReference>
<comment type="caution">
    <text evidence="2">The sequence shown here is derived from an EMBL/GenBank/DDBJ whole genome shotgun (WGS) entry which is preliminary data.</text>
</comment>
<dbReference type="GO" id="GO:0043328">
    <property type="term" value="P:protein transport to vacuole involved in ubiquitin-dependent protein catabolic process via the multivesicular body sorting pathway"/>
    <property type="evidence" value="ECO:0007669"/>
    <property type="project" value="UniProtKB-UniRule"/>
</dbReference>